<name>A4RWS5_OSTLU</name>
<protein>
    <recommendedName>
        <fullName evidence="12">DNA-(apurinic or apyrimidinic site) endonuclease</fullName>
        <ecNumber evidence="12">3.1.-.-</ecNumber>
    </recommendedName>
</protein>
<feature type="region of interest" description="Disordered" evidence="13">
    <location>
        <begin position="321"/>
        <end position="353"/>
    </location>
</feature>
<keyword evidence="4" id="KW-0378">Hydrolase</keyword>
<feature type="binding site" evidence="9">
    <location>
        <position position="19"/>
    </location>
    <ligand>
        <name>Mg(2+)</name>
        <dbReference type="ChEBI" id="CHEBI:18420"/>
        <label>1</label>
    </ligand>
</feature>
<keyword evidence="6 9" id="KW-0460">Magnesium</keyword>
<feature type="site" description="Transition state stabilizer" evidence="10">
    <location>
        <position position="172"/>
    </location>
</feature>
<keyword evidence="16" id="KW-1185">Reference proteome</keyword>
<reference evidence="15 16" key="1">
    <citation type="journal article" date="2007" name="Proc. Natl. Acad. Sci. U.S.A.">
        <title>The tiny eukaryote Ostreococcus provides genomic insights into the paradox of plankton speciation.</title>
        <authorList>
            <person name="Palenik B."/>
            <person name="Grimwood J."/>
            <person name="Aerts A."/>
            <person name="Rouze P."/>
            <person name="Salamov A."/>
            <person name="Putnam N."/>
            <person name="Dupont C."/>
            <person name="Jorgensen R."/>
            <person name="Derelle E."/>
            <person name="Rombauts S."/>
            <person name="Zhou K."/>
            <person name="Otillar R."/>
            <person name="Merchant S.S."/>
            <person name="Podell S."/>
            <person name="Gaasterland T."/>
            <person name="Napoli C."/>
            <person name="Gendler K."/>
            <person name="Manuell A."/>
            <person name="Tai V."/>
            <person name="Vallon O."/>
            <person name="Piganeau G."/>
            <person name="Jancek S."/>
            <person name="Heijde M."/>
            <person name="Jabbari K."/>
            <person name="Bowler C."/>
            <person name="Lohr M."/>
            <person name="Robbens S."/>
            <person name="Werner G."/>
            <person name="Dubchak I."/>
            <person name="Pazour G.J."/>
            <person name="Ren Q."/>
            <person name="Paulsen I."/>
            <person name="Delwiche C."/>
            <person name="Schmutz J."/>
            <person name="Rokhsar D."/>
            <person name="Van de Peer Y."/>
            <person name="Moreau H."/>
            <person name="Grigoriev I.V."/>
        </authorList>
    </citation>
    <scope>NUCLEOTIDE SEQUENCE [LARGE SCALE GENOMIC DNA]</scope>
    <source>
        <strain evidence="15 16">CCE9901</strain>
    </source>
</reference>
<dbReference type="Proteomes" id="UP000001568">
    <property type="component" value="Chromosome 4"/>
</dbReference>
<dbReference type="Pfam" id="PF06839">
    <property type="entry name" value="Zn_ribbon_GRF"/>
    <property type="match status" value="1"/>
</dbReference>
<keyword evidence="2 9" id="KW-0479">Metal-binding</keyword>
<dbReference type="InterPro" id="IPR036691">
    <property type="entry name" value="Endo/exonu/phosph_ase_sf"/>
</dbReference>
<dbReference type="GO" id="GO:0003906">
    <property type="term" value="F:DNA-(apurinic or apyrimidinic site) endonuclease activity"/>
    <property type="evidence" value="ECO:0007669"/>
    <property type="project" value="TreeGrafter"/>
</dbReference>
<dbReference type="OMA" id="SFWICPR"/>
<keyword evidence="3 11" id="KW-0863">Zinc-finger</keyword>
<evidence type="ECO:0000256" key="10">
    <source>
        <dbReference type="PIRSR" id="PIRSR604808-3"/>
    </source>
</evidence>
<dbReference type="PROSITE" id="PS51435">
    <property type="entry name" value="AP_NUCLEASE_F1_4"/>
    <property type="match status" value="1"/>
</dbReference>
<dbReference type="OrthoDB" id="391817at2759"/>
<dbReference type="Gramene" id="ABO95922">
    <property type="protein sequence ID" value="ABO95922"/>
    <property type="gene ID" value="OSTLU_31440"/>
</dbReference>
<evidence type="ECO:0000256" key="6">
    <source>
        <dbReference type="ARBA" id="ARBA00022842"/>
    </source>
</evidence>
<sequence length="474" mass="52618">MKALFDALGSDLKVICLQETKLSSSGDVERLERVEGWDGAHAVCESSNHRVGYSGVAVYWRSNEICPTSIERGVCAKGDAGESTMWAGEIAPFADDATRAKEIDGEGRALWVDFGEFVLCTVYVPAVFGDPAVDEKTAERAAFKRDFLSALEARYKSLRERGRNVILCGDWNIAPSWKLDRADEDPNAVEPRNPSRDWLAAQLAGDAMVDVFREFFPTLGDAFTCWNVASGAQLSNYGSRIDYFLCDRAVTLKRVRGVGVAQKFEGSDHAPVYLELEESMWRRRDSQQTPPSLAISMLYPGRQTTVDSIFARASSTSNATPEFLNAASQSRAKPTRPSARAQSRAGVSDAPKRKPEATLKDFFVVKSKKKEPDDRNERQLDTVEQPIAPTANAFESRETKVSSEEARGAWMNTFAKMAPPKCKHGETCKVRTVKKKESPHCGRVFFCCPRPAGARTNPDCDCGFFLWREHRAPK</sequence>
<comment type="cofactor">
    <cofactor evidence="9 12">
        <name>Mg(2+)</name>
        <dbReference type="ChEBI" id="CHEBI:18420"/>
    </cofactor>
    <cofactor evidence="9 12">
        <name>Mn(2+)</name>
        <dbReference type="ChEBI" id="CHEBI:29035"/>
    </cofactor>
    <text evidence="9 12">Probably binds two magnesium or manganese ions per subunit.</text>
</comment>
<dbReference type="PANTHER" id="PTHR22748:SF4">
    <property type="entry name" value="DNA-(APURINIC OR APYRIMIDINIC SITE) ENDONUCLEASE 2"/>
    <property type="match status" value="1"/>
</dbReference>
<evidence type="ECO:0000256" key="13">
    <source>
        <dbReference type="SAM" id="MobiDB-lite"/>
    </source>
</evidence>
<accession>A4RWS5</accession>
<feature type="compositionally biased region" description="Polar residues" evidence="13">
    <location>
        <begin position="321"/>
        <end position="332"/>
    </location>
</feature>
<gene>
    <name evidence="15" type="ORF">OSTLU_31440</name>
</gene>
<keyword evidence="12" id="KW-0234">DNA repair</keyword>
<evidence type="ECO:0000256" key="8">
    <source>
        <dbReference type="PIRSR" id="PIRSR604808-1"/>
    </source>
</evidence>
<evidence type="ECO:0000256" key="11">
    <source>
        <dbReference type="PROSITE-ProRule" id="PRU01343"/>
    </source>
</evidence>
<dbReference type="SUPFAM" id="SSF56219">
    <property type="entry name" value="DNase I-like"/>
    <property type="match status" value="1"/>
</dbReference>
<dbReference type="eggNOG" id="KOG1294">
    <property type="taxonomic scope" value="Eukaryota"/>
</dbReference>
<dbReference type="InterPro" id="IPR005135">
    <property type="entry name" value="Endo/exonuclease/phosphatase"/>
</dbReference>
<dbReference type="InterPro" id="IPR010666">
    <property type="entry name" value="Znf_GRF"/>
</dbReference>
<feature type="active site" evidence="8">
    <location>
        <position position="123"/>
    </location>
</feature>
<dbReference type="AlphaFoldDB" id="A4RWS5"/>
<comment type="similarity">
    <text evidence="1 12">Belongs to the DNA repair enzymes AP/ExoA family.</text>
</comment>
<dbReference type="GO" id="GO:0008081">
    <property type="term" value="F:phosphoric diester hydrolase activity"/>
    <property type="evidence" value="ECO:0007669"/>
    <property type="project" value="TreeGrafter"/>
</dbReference>
<keyword evidence="9" id="KW-0464">Manganese</keyword>
<evidence type="ECO:0000256" key="4">
    <source>
        <dbReference type="ARBA" id="ARBA00022801"/>
    </source>
</evidence>
<dbReference type="EMBL" id="CP000584">
    <property type="protein sequence ID" value="ABO95922.1"/>
    <property type="molecule type" value="Genomic_DNA"/>
</dbReference>
<dbReference type="STRING" id="436017.A4RWS5"/>
<feature type="domain" description="GRF-type" evidence="14">
    <location>
        <begin position="422"/>
        <end position="471"/>
    </location>
</feature>
<dbReference type="GO" id="GO:0006284">
    <property type="term" value="P:base-excision repair"/>
    <property type="evidence" value="ECO:0007669"/>
    <property type="project" value="TreeGrafter"/>
</dbReference>
<dbReference type="GO" id="GO:0008270">
    <property type="term" value="F:zinc ion binding"/>
    <property type="evidence" value="ECO:0007669"/>
    <property type="project" value="UniProtKB-KW"/>
</dbReference>
<dbReference type="RefSeq" id="XP_001417629.1">
    <property type="nucleotide sequence ID" value="XM_001417592.1"/>
</dbReference>
<evidence type="ECO:0000256" key="7">
    <source>
        <dbReference type="ARBA" id="ARBA00023242"/>
    </source>
</evidence>
<evidence type="ECO:0000313" key="16">
    <source>
        <dbReference type="Proteomes" id="UP000001568"/>
    </source>
</evidence>
<feature type="active site" description="Proton acceptor" evidence="8">
    <location>
        <position position="269"/>
    </location>
</feature>
<keyword evidence="7" id="KW-0539">Nucleus</keyword>
<dbReference type="NCBIfam" id="TIGR00633">
    <property type="entry name" value="xth"/>
    <property type="match status" value="1"/>
</dbReference>
<feature type="binding site" evidence="9">
    <location>
        <position position="170"/>
    </location>
    <ligand>
        <name>Mg(2+)</name>
        <dbReference type="ChEBI" id="CHEBI:18420"/>
        <label>1</label>
    </ligand>
</feature>
<dbReference type="PROSITE" id="PS51999">
    <property type="entry name" value="ZF_GRF"/>
    <property type="match status" value="1"/>
</dbReference>
<feature type="binding site" evidence="9">
    <location>
        <position position="268"/>
    </location>
    <ligand>
        <name>Mg(2+)</name>
        <dbReference type="ChEBI" id="CHEBI:18420"/>
        <label>1</label>
    </ligand>
</feature>
<dbReference type="PANTHER" id="PTHR22748">
    <property type="entry name" value="AP ENDONUCLEASE"/>
    <property type="match status" value="1"/>
</dbReference>
<feature type="binding site" evidence="9">
    <location>
        <position position="269"/>
    </location>
    <ligand>
        <name>Mg(2+)</name>
        <dbReference type="ChEBI" id="CHEBI:18420"/>
        <label>1</label>
    </ligand>
</feature>
<evidence type="ECO:0000256" key="1">
    <source>
        <dbReference type="ARBA" id="ARBA00007092"/>
    </source>
</evidence>
<evidence type="ECO:0000313" key="15">
    <source>
        <dbReference type="EMBL" id="ABO95922.1"/>
    </source>
</evidence>
<keyword evidence="5" id="KW-0862">Zinc</keyword>
<dbReference type="GeneID" id="5001581"/>
<evidence type="ECO:0000256" key="9">
    <source>
        <dbReference type="PIRSR" id="PIRSR604808-2"/>
    </source>
</evidence>
<dbReference type="KEGG" id="olu:OSTLU_31440"/>
<organism evidence="15 16">
    <name type="scientific">Ostreococcus lucimarinus (strain CCE9901)</name>
    <dbReference type="NCBI Taxonomy" id="436017"/>
    <lineage>
        <taxon>Eukaryota</taxon>
        <taxon>Viridiplantae</taxon>
        <taxon>Chlorophyta</taxon>
        <taxon>Mamiellophyceae</taxon>
        <taxon>Mamiellales</taxon>
        <taxon>Bathycoccaceae</taxon>
        <taxon>Ostreococcus</taxon>
    </lineage>
</organism>
<keyword evidence="12" id="KW-0227">DNA damage</keyword>
<evidence type="ECO:0000259" key="14">
    <source>
        <dbReference type="PROSITE" id="PS51999"/>
    </source>
</evidence>
<evidence type="ECO:0000256" key="3">
    <source>
        <dbReference type="ARBA" id="ARBA00022771"/>
    </source>
</evidence>
<proteinExistence type="inferred from homology"/>
<dbReference type="Pfam" id="PF03372">
    <property type="entry name" value="Exo_endo_phos"/>
    <property type="match status" value="1"/>
</dbReference>
<evidence type="ECO:0000256" key="12">
    <source>
        <dbReference type="RuleBase" id="RU362131"/>
    </source>
</evidence>
<dbReference type="HOGENOM" id="CLU_010374_3_0_1"/>
<dbReference type="GO" id="GO:0008311">
    <property type="term" value="F:double-stranded DNA 3'-5' DNA exonuclease activity"/>
    <property type="evidence" value="ECO:0007669"/>
    <property type="project" value="TreeGrafter"/>
</dbReference>
<evidence type="ECO:0000256" key="5">
    <source>
        <dbReference type="ARBA" id="ARBA00022833"/>
    </source>
</evidence>
<feature type="site" description="Interaction with DNA substrate" evidence="10">
    <location>
        <position position="269"/>
    </location>
</feature>
<dbReference type="Gene3D" id="3.60.10.10">
    <property type="entry name" value="Endonuclease/exonuclease/phosphatase"/>
    <property type="match status" value="1"/>
</dbReference>
<feature type="binding site" evidence="9">
    <location>
        <position position="172"/>
    </location>
    <ligand>
        <name>Mg(2+)</name>
        <dbReference type="ChEBI" id="CHEBI:18420"/>
        <label>1</label>
    </ligand>
</feature>
<dbReference type="InterPro" id="IPR004808">
    <property type="entry name" value="AP_endonuc_1"/>
</dbReference>
<dbReference type="EC" id="3.1.-.-" evidence="12"/>
<evidence type="ECO:0000256" key="2">
    <source>
        <dbReference type="ARBA" id="ARBA00022723"/>
    </source>
</evidence>
<feature type="site" description="Important for catalytic activity" evidence="10">
    <location>
        <position position="242"/>
    </location>
</feature>
<dbReference type="GO" id="GO:0005634">
    <property type="term" value="C:nucleus"/>
    <property type="evidence" value="ECO:0007669"/>
    <property type="project" value="TreeGrafter"/>
</dbReference>
<feature type="active site" description="Proton donor/acceptor" evidence="8">
    <location>
        <position position="170"/>
    </location>
</feature>